<sequence length="554" mass="61930">MEKIQEYIRNARVFINTLFEENDAFEIALISVGTVLLLFGIKSILFQEESLKTRLKNLAFCLARKIPALSMKIDFEKKKAARDFQESMIRLHEGRPYMTHLPKKGWSSKKIMQEIEINLKMGHYKWDEGFVSGCVYNFDKNLISLLTEVYGAASYTNPLHPDIFPGVCKMEAEVVRMCANLFHGGSESCGTMTSGGTESIMMACKAYRDYAVEERGIKRPEMVMPNTAHPAFDKAAAYFKMKIIHVPVDPETTRVDVKAMEKSITKNTCMLVGSVPNFPYGTIDPIEEIAALGRKYKVPVHVDSCLGGFLTAFMDEAKLPHPPFDFAVPGVTSISADTHKYGFAPKGSSVVLYSEKKYLHHQYSVFPDWPGGVYGSPTVNGSRAGGIIAACWATLMYFGLEGYVNAAKKILKTTKYITEGLRKMDEIFVFGEPGTSVIAIGSDDFHIYRLSEGLSKRGWNLNPLQFPCGIHLCVTLMHTAKGVADKFLQDVREEIAIVMKSPKDEVCGKMAIYGMAQSIPDRSVVGDFTRFFLDSMYITKEPEDKSYVNGQSKK</sequence>
<evidence type="ECO:0000256" key="8">
    <source>
        <dbReference type="ARBA" id="ARBA00022919"/>
    </source>
</evidence>
<evidence type="ECO:0000256" key="17">
    <source>
        <dbReference type="RuleBase" id="RU000382"/>
    </source>
</evidence>
<evidence type="ECO:0000256" key="3">
    <source>
        <dbReference type="ARBA" id="ARBA00004760"/>
    </source>
</evidence>
<feature type="transmembrane region" description="Helical" evidence="18">
    <location>
        <begin position="27"/>
        <end position="46"/>
    </location>
</feature>
<dbReference type="EMBL" id="KZ308118">
    <property type="protein sequence ID" value="KAG8221966.1"/>
    <property type="molecule type" value="Genomic_DNA"/>
</dbReference>
<dbReference type="GO" id="GO:0019752">
    <property type="term" value="P:carboxylic acid metabolic process"/>
    <property type="evidence" value="ECO:0007669"/>
    <property type="project" value="InterPro"/>
</dbReference>
<evidence type="ECO:0000256" key="1">
    <source>
        <dbReference type="ARBA" id="ARBA00001933"/>
    </source>
</evidence>
<dbReference type="CDD" id="cd06450">
    <property type="entry name" value="DOPA_deC_like"/>
    <property type="match status" value="1"/>
</dbReference>
<comment type="similarity">
    <text evidence="13">Belongs to the group II decarboxylase family. Sphingosine-1-phosphate lyase subfamily.</text>
</comment>
<accession>A0A8K0JT56</accession>
<dbReference type="PANTHER" id="PTHR42735">
    <property type="match status" value="1"/>
</dbReference>
<dbReference type="Pfam" id="PF00282">
    <property type="entry name" value="Pyridoxal_deC"/>
    <property type="match status" value="1"/>
</dbReference>
<evidence type="ECO:0000256" key="6">
    <source>
        <dbReference type="ARBA" id="ARBA00022824"/>
    </source>
</evidence>
<dbReference type="GO" id="GO:0008117">
    <property type="term" value="F:sphinganine-1-phosphate aldolase activity"/>
    <property type="evidence" value="ECO:0007669"/>
    <property type="project" value="UniProtKB-EC"/>
</dbReference>
<proteinExistence type="inferred from homology"/>
<dbReference type="InterPro" id="IPR015424">
    <property type="entry name" value="PyrdxlP-dep_Trfase"/>
</dbReference>
<keyword evidence="12 17" id="KW-0456">Lyase</keyword>
<keyword evidence="8" id="KW-0746">Sphingolipid metabolism</keyword>
<gene>
    <name evidence="19" type="ORF">J437_LFUL007807</name>
</gene>
<dbReference type="InterPro" id="IPR015422">
    <property type="entry name" value="PyrdxlP-dep_Trfase_small"/>
</dbReference>
<evidence type="ECO:0000256" key="5">
    <source>
        <dbReference type="ARBA" id="ARBA00022692"/>
    </source>
</evidence>
<dbReference type="FunFam" id="3.90.1150.10:FF:000247">
    <property type="entry name" value="Sphingosine phosphate lyase, putative"/>
    <property type="match status" value="1"/>
</dbReference>
<dbReference type="PANTHER" id="PTHR42735:SF6">
    <property type="entry name" value="SPHINGOSINE-1-PHOSPHATE LYASE 1"/>
    <property type="match status" value="1"/>
</dbReference>
<comment type="cofactor">
    <cofactor evidence="1 16 17">
        <name>pyridoxal 5'-phosphate</name>
        <dbReference type="ChEBI" id="CHEBI:597326"/>
    </cofactor>
</comment>
<dbReference type="InterPro" id="IPR050477">
    <property type="entry name" value="GrpII_AminoAcid_Decarb"/>
</dbReference>
<evidence type="ECO:0000313" key="20">
    <source>
        <dbReference type="Proteomes" id="UP000792457"/>
    </source>
</evidence>
<protein>
    <recommendedName>
        <fullName evidence="14">sphinganine-1-phosphate aldolase</fullName>
        <ecNumber evidence="14">4.1.2.27</ecNumber>
    </recommendedName>
    <alternativeName>
        <fullName evidence="15">Sphingosine-1-phosphate aldolase</fullName>
    </alternativeName>
</protein>
<evidence type="ECO:0000256" key="15">
    <source>
        <dbReference type="ARBA" id="ARBA00042568"/>
    </source>
</evidence>
<evidence type="ECO:0000256" key="10">
    <source>
        <dbReference type="ARBA" id="ARBA00023098"/>
    </source>
</evidence>
<evidence type="ECO:0000256" key="18">
    <source>
        <dbReference type="SAM" id="Phobius"/>
    </source>
</evidence>
<evidence type="ECO:0000256" key="7">
    <source>
        <dbReference type="ARBA" id="ARBA00022898"/>
    </source>
</evidence>
<evidence type="ECO:0000313" key="19">
    <source>
        <dbReference type="EMBL" id="KAG8221966.1"/>
    </source>
</evidence>
<keyword evidence="10" id="KW-0443">Lipid metabolism</keyword>
<dbReference type="EC" id="4.1.2.27" evidence="14"/>
<keyword evidence="6" id="KW-0256">Endoplasmic reticulum</keyword>
<dbReference type="InterPro" id="IPR015421">
    <property type="entry name" value="PyrdxlP-dep_Trfase_major"/>
</dbReference>
<keyword evidence="7 16" id="KW-0663">Pyridoxal phosphate</keyword>
<evidence type="ECO:0000256" key="14">
    <source>
        <dbReference type="ARBA" id="ARBA00038965"/>
    </source>
</evidence>
<keyword evidence="9 18" id="KW-1133">Transmembrane helix</keyword>
<reference evidence="19" key="2">
    <citation type="submission" date="2017-10" db="EMBL/GenBank/DDBJ databases">
        <title>Ladona fulva Genome sequencing and assembly.</title>
        <authorList>
            <person name="Murali S."/>
            <person name="Richards S."/>
            <person name="Bandaranaike D."/>
            <person name="Bellair M."/>
            <person name="Blankenburg K."/>
            <person name="Chao H."/>
            <person name="Dinh H."/>
            <person name="Doddapaneni H."/>
            <person name="Dugan-Rocha S."/>
            <person name="Elkadiri S."/>
            <person name="Gnanaolivu R."/>
            <person name="Hernandez B."/>
            <person name="Skinner E."/>
            <person name="Javaid M."/>
            <person name="Lee S."/>
            <person name="Li M."/>
            <person name="Ming W."/>
            <person name="Munidasa M."/>
            <person name="Muniz J."/>
            <person name="Nguyen L."/>
            <person name="Hughes D."/>
            <person name="Osuji N."/>
            <person name="Pu L.-L."/>
            <person name="Puazo M."/>
            <person name="Qu C."/>
            <person name="Quiroz J."/>
            <person name="Raj R."/>
            <person name="Weissenberger G."/>
            <person name="Xin Y."/>
            <person name="Zou X."/>
            <person name="Han Y."/>
            <person name="Worley K."/>
            <person name="Muzny D."/>
            <person name="Gibbs R."/>
        </authorList>
    </citation>
    <scope>NUCLEOTIDE SEQUENCE</scope>
    <source>
        <strain evidence="19">Sampled in the wild</strain>
    </source>
</reference>
<dbReference type="Gene3D" id="3.90.1150.10">
    <property type="entry name" value="Aspartate Aminotransferase, domain 1"/>
    <property type="match status" value="1"/>
</dbReference>
<dbReference type="FunFam" id="3.40.640.10:FF:000020">
    <property type="entry name" value="sphingosine-1-phosphate lyase 1"/>
    <property type="match status" value="1"/>
</dbReference>
<dbReference type="OrthoDB" id="10254570at2759"/>
<dbReference type="InterPro" id="IPR002129">
    <property type="entry name" value="PyrdxlP-dep_de-COase"/>
</dbReference>
<evidence type="ECO:0000256" key="12">
    <source>
        <dbReference type="ARBA" id="ARBA00023239"/>
    </source>
</evidence>
<comment type="pathway">
    <text evidence="3">Lipid metabolism; sphingolipid metabolism.</text>
</comment>
<dbReference type="FunFam" id="6.10.140.2150:FF:000001">
    <property type="entry name" value="Sphingosine-1-phosphate lyase 1"/>
    <property type="match status" value="1"/>
</dbReference>
<reference evidence="19" key="1">
    <citation type="submission" date="2013-04" db="EMBL/GenBank/DDBJ databases">
        <authorList>
            <person name="Qu J."/>
            <person name="Murali S.C."/>
            <person name="Bandaranaike D."/>
            <person name="Bellair M."/>
            <person name="Blankenburg K."/>
            <person name="Chao H."/>
            <person name="Dinh H."/>
            <person name="Doddapaneni H."/>
            <person name="Downs B."/>
            <person name="Dugan-Rocha S."/>
            <person name="Elkadiri S."/>
            <person name="Gnanaolivu R.D."/>
            <person name="Hernandez B."/>
            <person name="Javaid M."/>
            <person name="Jayaseelan J.C."/>
            <person name="Lee S."/>
            <person name="Li M."/>
            <person name="Ming W."/>
            <person name="Munidasa M."/>
            <person name="Muniz J."/>
            <person name="Nguyen L."/>
            <person name="Ongeri F."/>
            <person name="Osuji N."/>
            <person name="Pu L.-L."/>
            <person name="Puazo M."/>
            <person name="Qu C."/>
            <person name="Quiroz J."/>
            <person name="Raj R."/>
            <person name="Weissenberger G."/>
            <person name="Xin Y."/>
            <person name="Zou X."/>
            <person name="Han Y."/>
            <person name="Richards S."/>
            <person name="Worley K."/>
            <person name="Muzny D."/>
            <person name="Gibbs R."/>
        </authorList>
    </citation>
    <scope>NUCLEOTIDE SEQUENCE</scope>
    <source>
        <strain evidence="19">Sampled in the wild</strain>
    </source>
</reference>
<evidence type="ECO:0000256" key="2">
    <source>
        <dbReference type="ARBA" id="ARBA00004389"/>
    </source>
</evidence>
<evidence type="ECO:0000256" key="9">
    <source>
        <dbReference type="ARBA" id="ARBA00022989"/>
    </source>
</evidence>
<dbReference type="Gene3D" id="6.10.140.2150">
    <property type="match status" value="1"/>
</dbReference>
<dbReference type="GO" id="GO:0030170">
    <property type="term" value="F:pyridoxal phosphate binding"/>
    <property type="evidence" value="ECO:0007669"/>
    <property type="project" value="InterPro"/>
</dbReference>
<dbReference type="AlphaFoldDB" id="A0A8K0JT56"/>
<comment type="subcellular location">
    <subcellularLocation>
        <location evidence="2">Endoplasmic reticulum membrane</location>
        <topology evidence="2">Single-pass membrane protein</topology>
    </subcellularLocation>
</comment>
<organism evidence="19 20">
    <name type="scientific">Ladona fulva</name>
    <name type="common">Scarce chaser dragonfly</name>
    <name type="synonym">Libellula fulva</name>
    <dbReference type="NCBI Taxonomy" id="123851"/>
    <lineage>
        <taxon>Eukaryota</taxon>
        <taxon>Metazoa</taxon>
        <taxon>Ecdysozoa</taxon>
        <taxon>Arthropoda</taxon>
        <taxon>Hexapoda</taxon>
        <taxon>Insecta</taxon>
        <taxon>Pterygota</taxon>
        <taxon>Palaeoptera</taxon>
        <taxon>Odonata</taxon>
        <taxon>Epiprocta</taxon>
        <taxon>Anisoptera</taxon>
        <taxon>Libelluloidea</taxon>
        <taxon>Libellulidae</taxon>
        <taxon>Ladona</taxon>
    </lineage>
</organism>
<feature type="modified residue" description="N6-(pyridoxal phosphate)lysine" evidence="16">
    <location>
        <position position="340"/>
    </location>
</feature>
<comment type="pathway">
    <text evidence="4">Sphingolipid metabolism.</text>
</comment>
<keyword evidence="20" id="KW-1185">Reference proteome</keyword>
<dbReference type="Proteomes" id="UP000792457">
    <property type="component" value="Unassembled WGS sequence"/>
</dbReference>
<name>A0A8K0JT56_LADFU</name>
<keyword evidence="5 18" id="KW-0812">Transmembrane</keyword>
<comment type="caution">
    <text evidence="19">The sequence shown here is derived from an EMBL/GenBank/DDBJ whole genome shotgun (WGS) entry which is preliminary data.</text>
</comment>
<evidence type="ECO:0000256" key="11">
    <source>
        <dbReference type="ARBA" id="ARBA00023136"/>
    </source>
</evidence>
<dbReference type="GO" id="GO:0030149">
    <property type="term" value="P:sphingolipid catabolic process"/>
    <property type="evidence" value="ECO:0007669"/>
    <property type="project" value="TreeGrafter"/>
</dbReference>
<evidence type="ECO:0000256" key="13">
    <source>
        <dbReference type="ARBA" id="ARBA00038302"/>
    </source>
</evidence>
<evidence type="ECO:0000256" key="16">
    <source>
        <dbReference type="PIRSR" id="PIRSR602129-50"/>
    </source>
</evidence>
<keyword evidence="11 18" id="KW-0472">Membrane</keyword>
<evidence type="ECO:0000256" key="4">
    <source>
        <dbReference type="ARBA" id="ARBA00004991"/>
    </source>
</evidence>
<dbReference type="SUPFAM" id="SSF53383">
    <property type="entry name" value="PLP-dependent transferases"/>
    <property type="match status" value="1"/>
</dbReference>
<dbReference type="GO" id="GO:0005789">
    <property type="term" value="C:endoplasmic reticulum membrane"/>
    <property type="evidence" value="ECO:0007669"/>
    <property type="project" value="UniProtKB-SubCell"/>
</dbReference>
<dbReference type="Gene3D" id="3.40.640.10">
    <property type="entry name" value="Type I PLP-dependent aspartate aminotransferase-like (Major domain)"/>
    <property type="match status" value="1"/>
</dbReference>